<sequence length="109" mass="13139">MSVQLNRHRKICRKRGAKHQKYKKKMKFWKKHEVMSHKKIPDDDAQIFGNFVASTIRNLRSEEYRRRLKRKIQAIILEMEELDDSPAVTPMTNTTWSSDRDDTRNFFSL</sequence>
<comment type="caution">
    <text evidence="2">The sequence shown here is derived from an EMBL/GenBank/DDBJ whole genome shotgun (WGS) entry which is preliminary data.</text>
</comment>
<dbReference type="EMBL" id="LBMM01017770">
    <property type="protein sequence ID" value="KMQ83973.1"/>
    <property type="molecule type" value="Genomic_DNA"/>
</dbReference>
<protein>
    <submittedName>
        <fullName evidence="2">Isoform a</fullName>
    </submittedName>
</protein>
<keyword evidence="3" id="KW-1185">Reference proteome</keyword>
<feature type="region of interest" description="Disordered" evidence="1">
    <location>
        <begin position="1"/>
        <end position="21"/>
    </location>
</feature>
<accession>A0A0J7K0L2</accession>
<proteinExistence type="predicted"/>
<gene>
    <name evidence="2" type="ORF">RF55_18679</name>
</gene>
<feature type="region of interest" description="Disordered" evidence="1">
    <location>
        <begin position="88"/>
        <end position="109"/>
    </location>
</feature>
<name>A0A0J7K0L2_LASNI</name>
<dbReference type="PaxDb" id="67767-A0A0J7K0L2"/>
<evidence type="ECO:0000313" key="2">
    <source>
        <dbReference type="EMBL" id="KMQ83973.1"/>
    </source>
</evidence>
<reference evidence="2 3" key="1">
    <citation type="submission" date="2015-04" db="EMBL/GenBank/DDBJ databases">
        <title>Lasius niger genome sequencing.</title>
        <authorList>
            <person name="Konorov E.A."/>
            <person name="Nikitin M.A."/>
            <person name="Kirill M.V."/>
            <person name="Chang P."/>
        </authorList>
    </citation>
    <scope>NUCLEOTIDE SEQUENCE [LARGE SCALE GENOMIC DNA]</scope>
    <source>
        <tissue evidence="2">Whole</tissue>
    </source>
</reference>
<dbReference type="AlphaFoldDB" id="A0A0J7K0L2"/>
<evidence type="ECO:0000256" key="1">
    <source>
        <dbReference type="SAM" id="MobiDB-lite"/>
    </source>
</evidence>
<dbReference type="Proteomes" id="UP000036403">
    <property type="component" value="Unassembled WGS sequence"/>
</dbReference>
<evidence type="ECO:0000313" key="3">
    <source>
        <dbReference type="Proteomes" id="UP000036403"/>
    </source>
</evidence>
<organism evidence="2 3">
    <name type="scientific">Lasius niger</name>
    <name type="common">Black garden ant</name>
    <dbReference type="NCBI Taxonomy" id="67767"/>
    <lineage>
        <taxon>Eukaryota</taxon>
        <taxon>Metazoa</taxon>
        <taxon>Ecdysozoa</taxon>
        <taxon>Arthropoda</taxon>
        <taxon>Hexapoda</taxon>
        <taxon>Insecta</taxon>
        <taxon>Pterygota</taxon>
        <taxon>Neoptera</taxon>
        <taxon>Endopterygota</taxon>
        <taxon>Hymenoptera</taxon>
        <taxon>Apocrita</taxon>
        <taxon>Aculeata</taxon>
        <taxon>Formicoidea</taxon>
        <taxon>Formicidae</taxon>
        <taxon>Formicinae</taxon>
        <taxon>Lasius</taxon>
        <taxon>Lasius</taxon>
    </lineage>
</organism>
<feature type="compositionally biased region" description="Basic and acidic residues" evidence="1">
    <location>
        <begin position="98"/>
        <end position="109"/>
    </location>
</feature>
<dbReference type="OrthoDB" id="8775784at2759"/>